<sequence>MATPTSLIQWKEDSPGSGYMDYFGPLSNQGLLPIGNTPRFAFVCCQSARVDEEELYFTWDGYRFRKLKEGDCHPQYSNLIFRLVLGKPTWANPHIARSSQLRDTVHSSVPHFQAGKKGGAISLTYGGNTVEASSRSEPEATPSALPLPASPTKVARFRTPQQATHQSAPPPDSSASNHQPNRAWNPNTSQRTQLFIKKLAQASETYDGAYMPSRLKVLFRQGKPSSQPPTHPVETPVPTALETDAANAQQYRQRANTAQQAFSDIMDVYQKRTSELKLSAHIQQESPFNDGLSKLEEQMNQMNASMEILRKTVGQYKDGMEMQTQKDRGARLAVEKTLEDTFSFAEWSFGGKEKDINVDTVERRIDEVEETVARIQKLEKAQRIPELDASQPYNGPEEDMKQTKTTEDIASAEERLQRMWREHTGMKERLDGTRPPDRKTMNEQLIERGITAVTSAYRKAGRCLYQDSSRKMEDVMGDLQTEMDRMAGAAKLIVSPMGADRATILGELNSTNRIKNSS</sequence>
<accession>M5FN15</accession>
<dbReference type="RefSeq" id="XP_040623553.1">
    <property type="nucleotide sequence ID" value="XM_040770911.1"/>
</dbReference>
<keyword evidence="3" id="KW-1185">Reference proteome</keyword>
<dbReference type="AlphaFoldDB" id="M5FN15"/>
<dbReference type="EMBL" id="JH795882">
    <property type="protein sequence ID" value="EJT96655.1"/>
    <property type="molecule type" value="Genomic_DNA"/>
</dbReference>
<gene>
    <name evidence="2" type="ORF">DACRYDRAFT_119994</name>
</gene>
<name>M5FN15_DACPD</name>
<reference evidence="2 3" key="1">
    <citation type="journal article" date="2012" name="Science">
        <title>The Paleozoic origin of enzymatic lignin decomposition reconstructed from 31 fungal genomes.</title>
        <authorList>
            <person name="Floudas D."/>
            <person name="Binder M."/>
            <person name="Riley R."/>
            <person name="Barry K."/>
            <person name="Blanchette R.A."/>
            <person name="Henrissat B."/>
            <person name="Martinez A.T."/>
            <person name="Otillar R."/>
            <person name="Spatafora J.W."/>
            <person name="Yadav J.S."/>
            <person name="Aerts A."/>
            <person name="Benoit I."/>
            <person name="Boyd A."/>
            <person name="Carlson A."/>
            <person name="Copeland A."/>
            <person name="Coutinho P.M."/>
            <person name="de Vries R.P."/>
            <person name="Ferreira P."/>
            <person name="Findley K."/>
            <person name="Foster B."/>
            <person name="Gaskell J."/>
            <person name="Glotzer D."/>
            <person name="Gorecki P."/>
            <person name="Heitman J."/>
            <person name="Hesse C."/>
            <person name="Hori C."/>
            <person name="Igarashi K."/>
            <person name="Jurgens J.A."/>
            <person name="Kallen N."/>
            <person name="Kersten P."/>
            <person name="Kohler A."/>
            <person name="Kuees U."/>
            <person name="Kumar T.K.A."/>
            <person name="Kuo A."/>
            <person name="LaButti K."/>
            <person name="Larrondo L.F."/>
            <person name="Lindquist E."/>
            <person name="Ling A."/>
            <person name="Lombard V."/>
            <person name="Lucas S."/>
            <person name="Lundell T."/>
            <person name="Martin R."/>
            <person name="McLaughlin D.J."/>
            <person name="Morgenstern I."/>
            <person name="Morin E."/>
            <person name="Murat C."/>
            <person name="Nagy L.G."/>
            <person name="Nolan M."/>
            <person name="Ohm R.A."/>
            <person name="Patyshakuliyeva A."/>
            <person name="Rokas A."/>
            <person name="Ruiz-Duenas F.J."/>
            <person name="Sabat G."/>
            <person name="Salamov A."/>
            <person name="Samejima M."/>
            <person name="Schmutz J."/>
            <person name="Slot J.C."/>
            <person name="St John F."/>
            <person name="Stenlid J."/>
            <person name="Sun H."/>
            <person name="Sun S."/>
            <person name="Syed K."/>
            <person name="Tsang A."/>
            <person name="Wiebenga A."/>
            <person name="Young D."/>
            <person name="Pisabarro A."/>
            <person name="Eastwood D.C."/>
            <person name="Martin F."/>
            <person name="Cullen D."/>
            <person name="Grigoriev I.V."/>
            <person name="Hibbett D.S."/>
        </authorList>
    </citation>
    <scope>NUCLEOTIDE SEQUENCE [LARGE SCALE GENOMIC DNA]</scope>
    <source>
        <strain evidence="2 3">DJM-731 SS1</strain>
    </source>
</reference>
<dbReference type="Proteomes" id="UP000030653">
    <property type="component" value="Unassembled WGS sequence"/>
</dbReference>
<evidence type="ECO:0000256" key="1">
    <source>
        <dbReference type="SAM" id="MobiDB-lite"/>
    </source>
</evidence>
<evidence type="ECO:0000313" key="2">
    <source>
        <dbReference type="EMBL" id="EJT96655.1"/>
    </source>
</evidence>
<feature type="compositionally biased region" description="Polar residues" evidence="1">
    <location>
        <begin position="159"/>
        <end position="188"/>
    </location>
</feature>
<evidence type="ECO:0000313" key="3">
    <source>
        <dbReference type="Proteomes" id="UP000030653"/>
    </source>
</evidence>
<feature type="region of interest" description="Disordered" evidence="1">
    <location>
        <begin position="129"/>
        <end position="188"/>
    </location>
</feature>
<proteinExistence type="predicted"/>
<dbReference type="OrthoDB" id="10580358at2759"/>
<dbReference type="GeneID" id="63685973"/>
<organism evidence="2 3">
    <name type="scientific">Dacryopinax primogenitus (strain DJM 731)</name>
    <name type="common">Brown rot fungus</name>
    <dbReference type="NCBI Taxonomy" id="1858805"/>
    <lineage>
        <taxon>Eukaryota</taxon>
        <taxon>Fungi</taxon>
        <taxon>Dikarya</taxon>
        <taxon>Basidiomycota</taxon>
        <taxon>Agaricomycotina</taxon>
        <taxon>Dacrymycetes</taxon>
        <taxon>Dacrymycetales</taxon>
        <taxon>Dacrymycetaceae</taxon>
        <taxon>Dacryopinax</taxon>
    </lineage>
</organism>
<feature type="compositionally biased region" description="Low complexity" evidence="1">
    <location>
        <begin position="139"/>
        <end position="152"/>
    </location>
</feature>
<dbReference type="HOGENOM" id="CLU_525816_0_0_1"/>
<protein>
    <submittedName>
        <fullName evidence="2">Uncharacterized protein</fullName>
    </submittedName>
</protein>